<reference evidence="1" key="2">
    <citation type="submission" date="2023-01" db="EMBL/GenBank/DDBJ databases">
        <title>Draft genome sequence of Algimonas porphyrae strain NBRC 108216.</title>
        <authorList>
            <person name="Sun Q."/>
            <person name="Mori K."/>
        </authorList>
    </citation>
    <scope>NUCLEOTIDE SEQUENCE</scope>
    <source>
        <strain evidence="1">NBRC 108216</strain>
    </source>
</reference>
<gene>
    <name evidence="1" type="ORF">GCM10007854_01730</name>
</gene>
<proteinExistence type="predicted"/>
<organism evidence="1 2">
    <name type="scientific">Algimonas porphyrae</name>
    <dbReference type="NCBI Taxonomy" id="1128113"/>
    <lineage>
        <taxon>Bacteria</taxon>
        <taxon>Pseudomonadati</taxon>
        <taxon>Pseudomonadota</taxon>
        <taxon>Alphaproteobacteria</taxon>
        <taxon>Maricaulales</taxon>
        <taxon>Robiginitomaculaceae</taxon>
        <taxon>Algimonas</taxon>
    </lineage>
</organism>
<evidence type="ECO:0000313" key="1">
    <source>
        <dbReference type="EMBL" id="GLQ19218.1"/>
    </source>
</evidence>
<evidence type="ECO:0000313" key="2">
    <source>
        <dbReference type="Proteomes" id="UP001161390"/>
    </source>
</evidence>
<accession>A0ABQ5UVE0</accession>
<protein>
    <submittedName>
        <fullName evidence="1">Uncharacterized protein</fullName>
    </submittedName>
</protein>
<name>A0ABQ5UVE0_9PROT</name>
<comment type="caution">
    <text evidence="1">The sequence shown here is derived from an EMBL/GenBank/DDBJ whole genome shotgun (WGS) entry which is preliminary data.</text>
</comment>
<reference evidence="1" key="1">
    <citation type="journal article" date="2014" name="Int. J. Syst. Evol. Microbiol.">
        <title>Complete genome of a new Firmicutes species belonging to the dominant human colonic microbiota ('Ruminococcus bicirculans') reveals two chromosomes and a selective capacity to utilize plant glucans.</title>
        <authorList>
            <consortium name="NISC Comparative Sequencing Program"/>
            <person name="Wegmann U."/>
            <person name="Louis P."/>
            <person name="Goesmann A."/>
            <person name="Henrissat B."/>
            <person name="Duncan S.H."/>
            <person name="Flint H.J."/>
        </authorList>
    </citation>
    <scope>NUCLEOTIDE SEQUENCE</scope>
    <source>
        <strain evidence="1">NBRC 108216</strain>
    </source>
</reference>
<keyword evidence="2" id="KW-1185">Reference proteome</keyword>
<dbReference type="Proteomes" id="UP001161390">
    <property type="component" value="Unassembled WGS sequence"/>
</dbReference>
<sequence length="142" mass="14719">MVDMRNDRDVAEVFDLFGHGAAHNDRTAGCKGAMESICAWPNTPSNRKRSPATLCANPNISSSALSLVIPAKGIRVISPFTAPLIVPGIDCRGLWPSLTQVEVAVSFSTCLAEGAFTVSPCGAPPDEAPAMNAGDGGFDGSE</sequence>
<dbReference type="EMBL" id="BSNJ01000001">
    <property type="protein sequence ID" value="GLQ19218.1"/>
    <property type="molecule type" value="Genomic_DNA"/>
</dbReference>